<dbReference type="RefSeq" id="WP_055449519.1">
    <property type="nucleotide sequence ID" value="NZ_CYHF01000002.1"/>
</dbReference>
<evidence type="ECO:0000313" key="2">
    <source>
        <dbReference type="EMBL" id="CUA94284.1"/>
    </source>
</evidence>
<accession>A0A0K6HTQ7</accession>
<dbReference type="OrthoDB" id="332164at2"/>
<dbReference type="AlphaFoldDB" id="A0A0K6HTQ7"/>
<organism evidence="2 3">
    <name type="scientific">Thiomonas bhubaneswarensis</name>
    <dbReference type="NCBI Taxonomy" id="339866"/>
    <lineage>
        <taxon>Bacteria</taxon>
        <taxon>Pseudomonadati</taxon>
        <taxon>Pseudomonadota</taxon>
        <taxon>Betaproteobacteria</taxon>
        <taxon>Burkholderiales</taxon>
        <taxon>Thiomonas</taxon>
    </lineage>
</organism>
<proteinExistence type="predicted"/>
<dbReference type="Proteomes" id="UP000183649">
    <property type="component" value="Unassembled WGS sequence"/>
</dbReference>
<keyword evidence="3" id="KW-1185">Reference proteome</keyword>
<gene>
    <name evidence="2" type="ORF">Ga0061069_10229</name>
</gene>
<name>A0A0K6HTQ7_9BURK</name>
<evidence type="ECO:0000313" key="3">
    <source>
        <dbReference type="Proteomes" id="UP000183649"/>
    </source>
</evidence>
<sequence length="98" mass="11081">MSKKIKYTDEPIGDVKIVADFLPPPEALVFREEGVKVTLALSKKSVDFFKHQAQTHHSQYQRMIRHLLDAYVDRHSAADSAKTSTKRSAKRGVAKTNN</sequence>
<feature type="region of interest" description="Disordered" evidence="1">
    <location>
        <begin position="76"/>
        <end position="98"/>
    </location>
</feature>
<evidence type="ECO:0008006" key="4">
    <source>
        <dbReference type="Google" id="ProtNLM"/>
    </source>
</evidence>
<dbReference type="STRING" id="339866.GCA_001418255_00553"/>
<protein>
    <recommendedName>
        <fullName evidence="4">CopG family transcriptional regulator</fullName>
    </recommendedName>
</protein>
<evidence type="ECO:0000256" key="1">
    <source>
        <dbReference type="SAM" id="MobiDB-lite"/>
    </source>
</evidence>
<feature type="compositionally biased region" description="Basic residues" evidence="1">
    <location>
        <begin position="84"/>
        <end position="98"/>
    </location>
</feature>
<reference evidence="3" key="1">
    <citation type="submission" date="2015-08" db="EMBL/GenBank/DDBJ databases">
        <authorList>
            <person name="Varghese N."/>
        </authorList>
    </citation>
    <scope>NUCLEOTIDE SEQUENCE [LARGE SCALE GENOMIC DNA]</scope>
    <source>
        <strain evidence="3">DSM 18181</strain>
    </source>
</reference>
<dbReference type="EMBL" id="CYHF01000002">
    <property type="protein sequence ID" value="CUA94284.1"/>
    <property type="molecule type" value="Genomic_DNA"/>
</dbReference>